<dbReference type="RefSeq" id="WP_257490208.1">
    <property type="nucleotide sequence ID" value="NZ_JANJZL010000002.1"/>
</dbReference>
<evidence type="ECO:0000256" key="1">
    <source>
        <dbReference type="ARBA" id="ARBA00005417"/>
    </source>
</evidence>
<dbReference type="Proteomes" id="UP001142078">
    <property type="component" value="Unassembled WGS sequence"/>
</dbReference>
<protein>
    <submittedName>
        <fullName evidence="6">ABC transporter ATP-binding protein</fullName>
    </submittedName>
</protein>
<dbReference type="SMART" id="SM00382">
    <property type="entry name" value="AAA"/>
    <property type="match status" value="1"/>
</dbReference>
<dbReference type="PROSITE" id="PS50893">
    <property type="entry name" value="ABC_TRANSPORTER_2"/>
    <property type="match status" value="1"/>
</dbReference>
<feature type="domain" description="ABC transporter" evidence="5">
    <location>
        <begin position="6"/>
        <end position="251"/>
    </location>
</feature>
<dbReference type="PROSITE" id="PS00211">
    <property type="entry name" value="ABC_TRANSPORTER_1"/>
    <property type="match status" value="1"/>
</dbReference>
<evidence type="ECO:0000256" key="4">
    <source>
        <dbReference type="ARBA" id="ARBA00022840"/>
    </source>
</evidence>
<name>A0A9X2S654_9FIRM</name>
<dbReference type="InterPro" id="IPR003439">
    <property type="entry name" value="ABC_transporter-like_ATP-bd"/>
</dbReference>
<keyword evidence="7" id="KW-1185">Reference proteome</keyword>
<keyword evidence="4 6" id="KW-0067">ATP-binding</keyword>
<gene>
    <name evidence="6" type="ORF">NSA23_03850</name>
</gene>
<keyword evidence="3" id="KW-0547">Nucleotide-binding</keyword>
<dbReference type="Gene3D" id="3.40.50.300">
    <property type="entry name" value="P-loop containing nucleotide triphosphate hydrolases"/>
    <property type="match status" value="1"/>
</dbReference>
<dbReference type="GO" id="GO:0015833">
    <property type="term" value="P:peptide transport"/>
    <property type="evidence" value="ECO:0007669"/>
    <property type="project" value="InterPro"/>
</dbReference>
<organism evidence="6 7">
    <name type="scientific">Anaerosalibacter massiliensis</name>
    <dbReference type="NCBI Taxonomy" id="1347392"/>
    <lineage>
        <taxon>Bacteria</taxon>
        <taxon>Bacillati</taxon>
        <taxon>Bacillota</taxon>
        <taxon>Tissierellia</taxon>
        <taxon>Tissierellales</taxon>
        <taxon>Sporanaerobacteraceae</taxon>
        <taxon>Anaerosalibacter</taxon>
    </lineage>
</organism>
<reference evidence="6" key="1">
    <citation type="submission" date="2022-07" db="EMBL/GenBank/DDBJ databases">
        <title>Enhanced cultured diversity of the mouse gut microbiota enables custom-made synthetic communities.</title>
        <authorList>
            <person name="Afrizal A."/>
        </authorList>
    </citation>
    <scope>NUCLEOTIDE SEQUENCE</scope>
    <source>
        <strain evidence="6">DSM 29482</strain>
    </source>
</reference>
<evidence type="ECO:0000259" key="5">
    <source>
        <dbReference type="PROSITE" id="PS50893"/>
    </source>
</evidence>
<dbReference type="Pfam" id="PF00005">
    <property type="entry name" value="ABC_tran"/>
    <property type="match status" value="1"/>
</dbReference>
<evidence type="ECO:0000313" key="6">
    <source>
        <dbReference type="EMBL" id="MCR2043247.1"/>
    </source>
</evidence>
<dbReference type="InterPro" id="IPR017871">
    <property type="entry name" value="ABC_transporter-like_CS"/>
</dbReference>
<dbReference type="PANTHER" id="PTHR43776:SF7">
    <property type="entry name" value="D,D-DIPEPTIDE TRANSPORT ATP-BINDING PROTEIN DDPF-RELATED"/>
    <property type="match status" value="1"/>
</dbReference>
<evidence type="ECO:0000313" key="7">
    <source>
        <dbReference type="Proteomes" id="UP001142078"/>
    </source>
</evidence>
<dbReference type="CDD" id="cd03257">
    <property type="entry name" value="ABC_NikE_OppD_transporters"/>
    <property type="match status" value="1"/>
</dbReference>
<comment type="similarity">
    <text evidence="1">Belongs to the ABC transporter superfamily.</text>
</comment>
<dbReference type="Pfam" id="PF08352">
    <property type="entry name" value="oligo_HPY"/>
    <property type="match status" value="1"/>
</dbReference>
<dbReference type="SUPFAM" id="SSF52540">
    <property type="entry name" value="P-loop containing nucleoside triphosphate hydrolases"/>
    <property type="match status" value="1"/>
</dbReference>
<dbReference type="InterPro" id="IPR027417">
    <property type="entry name" value="P-loop_NTPase"/>
</dbReference>
<dbReference type="GO" id="GO:0055085">
    <property type="term" value="P:transmembrane transport"/>
    <property type="evidence" value="ECO:0007669"/>
    <property type="project" value="UniProtKB-ARBA"/>
</dbReference>
<dbReference type="GO" id="GO:0005524">
    <property type="term" value="F:ATP binding"/>
    <property type="evidence" value="ECO:0007669"/>
    <property type="project" value="UniProtKB-KW"/>
</dbReference>
<dbReference type="InterPro" id="IPR003593">
    <property type="entry name" value="AAA+_ATPase"/>
</dbReference>
<comment type="caution">
    <text evidence="6">The sequence shown here is derived from an EMBL/GenBank/DDBJ whole genome shotgun (WGS) entry which is preliminary data.</text>
</comment>
<dbReference type="PANTHER" id="PTHR43776">
    <property type="entry name" value="TRANSPORT ATP-BINDING PROTEIN"/>
    <property type="match status" value="1"/>
</dbReference>
<accession>A0A9X2S654</accession>
<keyword evidence="2" id="KW-0813">Transport</keyword>
<evidence type="ECO:0000256" key="2">
    <source>
        <dbReference type="ARBA" id="ARBA00022448"/>
    </source>
</evidence>
<sequence>MEMPLISVKNLKKYFNMSQSKEMIRAVDGISFDIYEGETFGLVGESGCGKSTTGKLILRLLNPTDGEVLLNGDNILKYNRKKFRKLRKDLQIVFQNSSSVLDPKMFAYDILVEPLILHKIVPRYELNEEVDRLLDMVGLPKSSKRKLPNEFSGGQKQRLIIARALATRPKFIICDEPVSSLDVSIQSQILNLLVKFQNEYSLTYLFIAHSLNVVRHISNRVGVMYLGKIVEIGSNKEIFKSPTHPYTKALISAFPNLEEKKFNEEKLILKGEVPSPINIPTGCSFHTRCPYSYGKCKKEEPELMEITKGHYVSCFLIEKNL</sequence>
<evidence type="ECO:0000256" key="3">
    <source>
        <dbReference type="ARBA" id="ARBA00022741"/>
    </source>
</evidence>
<dbReference type="GO" id="GO:0016887">
    <property type="term" value="F:ATP hydrolysis activity"/>
    <property type="evidence" value="ECO:0007669"/>
    <property type="project" value="InterPro"/>
</dbReference>
<dbReference type="FunFam" id="3.40.50.300:FF:000016">
    <property type="entry name" value="Oligopeptide ABC transporter ATP-binding component"/>
    <property type="match status" value="1"/>
</dbReference>
<dbReference type="NCBIfam" id="TIGR01727">
    <property type="entry name" value="oligo_HPY"/>
    <property type="match status" value="1"/>
</dbReference>
<dbReference type="AlphaFoldDB" id="A0A9X2S654"/>
<dbReference type="EMBL" id="JANJZL010000002">
    <property type="protein sequence ID" value="MCR2043247.1"/>
    <property type="molecule type" value="Genomic_DNA"/>
</dbReference>
<proteinExistence type="inferred from homology"/>
<dbReference type="InterPro" id="IPR013563">
    <property type="entry name" value="Oligopep_ABC_C"/>
</dbReference>
<dbReference type="InterPro" id="IPR050319">
    <property type="entry name" value="ABC_transp_ATP-bind"/>
</dbReference>